<dbReference type="CDD" id="cd01743">
    <property type="entry name" value="GATase1_Anthranilate_Synthase"/>
    <property type="match status" value="1"/>
</dbReference>
<dbReference type="InterPro" id="IPR006221">
    <property type="entry name" value="TrpG/PapA_dom"/>
</dbReference>
<name>A0A1C4BDI8_9GAMM</name>
<dbReference type="GO" id="GO:0004049">
    <property type="term" value="F:anthranilate synthase activity"/>
    <property type="evidence" value="ECO:0007669"/>
    <property type="project" value="TreeGrafter"/>
</dbReference>
<evidence type="ECO:0000259" key="2">
    <source>
        <dbReference type="Pfam" id="PF00117"/>
    </source>
</evidence>
<feature type="domain" description="Glutamine amidotransferase" evidence="2">
    <location>
        <begin position="7"/>
        <end position="192"/>
    </location>
</feature>
<dbReference type="GO" id="GO:0005829">
    <property type="term" value="C:cytosol"/>
    <property type="evidence" value="ECO:0007669"/>
    <property type="project" value="TreeGrafter"/>
</dbReference>
<evidence type="ECO:0000313" key="4">
    <source>
        <dbReference type="Proteomes" id="UP000199698"/>
    </source>
</evidence>
<dbReference type="NCBIfam" id="TIGR00566">
    <property type="entry name" value="trpG_papA"/>
    <property type="match status" value="1"/>
</dbReference>
<dbReference type="SUPFAM" id="SSF52317">
    <property type="entry name" value="Class I glutamine amidotransferase-like"/>
    <property type="match status" value="1"/>
</dbReference>
<dbReference type="PANTHER" id="PTHR43418:SF4">
    <property type="entry name" value="MULTIFUNCTIONAL TRYPTOPHAN BIOSYNTHESIS PROTEIN"/>
    <property type="match status" value="1"/>
</dbReference>
<sequence length="195" mass="21639">MDCILILLIDNYDSFTFNINDYLCQVGAEVKVIKNDEMTIDQIKELSFSKIIISPGPSSPINAGISLAAIAQFSHICPILGVCLGHQAIAQYYGYKIIKAPTPMHGKVDEITHDGQGVFKGIKSPLSVVRYHSLIACDNPLSKDSQLIVTARNNQGLIMGLRHKKLPIESVQFHPEAIKTEFGLQMINNFVHEQY</sequence>
<dbReference type="PRINTS" id="PR00097">
    <property type="entry name" value="ANTSNTHASEII"/>
</dbReference>
<dbReference type="GO" id="GO:0000162">
    <property type="term" value="P:L-tryptophan biosynthetic process"/>
    <property type="evidence" value="ECO:0007669"/>
    <property type="project" value="TreeGrafter"/>
</dbReference>
<dbReference type="Pfam" id="PF00117">
    <property type="entry name" value="GATase"/>
    <property type="match status" value="1"/>
</dbReference>
<dbReference type="InterPro" id="IPR029062">
    <property type="entry name" value="Class_I_gatase-like"/>
</dbReference>
<dbReference type="AlphaFoldDB" id="A0A1C4BDI8"/>
<gene>
    <name evidence="3" type="ORF">GA0061080_101922</name>
</gene>
<dbReference type="PROSITE" id="PS51273">
    <property type="entry name" value="GATASE_TYPE_1"/>
    <property type="match status" value="1"/>
</dbReference>
<proteinExistence type="predicted"/>
<evidence type="ECO:0000313" key="3">
    <source>
        <dbReference type="EMBL" id="SCC04748.1"/>
    </source>
</evidence>
<dbReference type="PRINTS" id="PR00096">
    <property type="entry name" value="GATASE"/>
</dbReference>
<dbReference type="InterPro" id="IPR050472">
    <property type="entry name" value="Anth_synth/Amidotransfase"/>
</dbReference>
<dbReference type="PRINTS" id="PR00099">
    <property type="entry name" value="CPSGATASE"/>
</dbReference>
<accession>A0A1C4BDI8</accession>
<evidence type="ECO:0000256" key="1">
    <source>
        <dbReference type="ARBA" id="ARBA00022962"/>
    </source>
</evidence>
<dbReference type="FunFam" id="3.40.50.880:FF:000003">
    <property type="entry name" value="Anthranilate synthase component II"/>
    <property type="match status" value="1"/>
</dbReference>
<dbReference type="EMBL" id="FMBA01000019">
    <property type="protein sequence ID" value="SCC04748.1"/>
    <property type="molecule type" value="Genomic_DNA"/>
</dbReference>
<organism evidence="3 4">
    <name type="scientific">Gilliamella intestini</name>
    <dbReference type="NCBI Taxonomy" id="1798183"/>
    <lineage>
        <taxon>Bacteria</taxon>
        <taxon>Pseudomonadati</taxon>
        <taxon>Pseudomonadota</taxon>
        <taxon>Gammaproteobacteria</taxon>
        <taxon>Orbales</taxon>
        <taxon>Orbaceae</taxon>
        <taxon>Gilliamella</taxon>
    </lineage>
</organism>
<dbReference type="STRING" id="1798183.GA0061080_101922"/>
<protein>
    <submittedName>
        <fullName evidence="3">Para-aminobenzoate synthetase component 2</fullName>
    </submittedName>
</protein>
<reference evidence="4" key="1">
    <citation type="submission" date="2016-08" db="EMBL/GenBank/DDBJ databases">
        <authorList>
            <person name="Varghese N."/>
            <person name="Submissions Spin"/>
        </authorList>
    </citation>
    <scope>NUCLEOTIDE SEQUENCE [LARGE SCALE GENOMIC DNA]</scope>
    <source>
        <strain evidence="4">R-53144</strain>
    </source>
</reference>
<keyword evidence="1" id="KW-0315">Glutamine amidotransferase</keyword>
<dbReference type="InterPro" id="IPR017926">
    <property type="entry name" value="GATASE"/>
</dbReference>
<keyword evidence="4" id="KW-1185">Reference proteome</keyword>
<dbReference type="Gene3D" id="3.40.50.880">
    <property type="match status" value="1"/>
</dbReference>
<dbReference type="Proteomes" id="UP000199698">
    <property type="component" value="Unassembled WGS sequence"/>
</dbReference>
<dbReference type="PANTHER" id="PTHR43418">
    <property type="entry name" value="MULTIFUNCTIONAL TRYPTOPHAN BIOSYNTHESIS PROTEIN-RELATED"/>
    <property type="match status" value="1"/>
</dbReference>